<reference evidence="9 10" key="1">
    <citation type="submission" date="2024-01" db="EMBL/GenBank/DDBJ databases">
        <title>Hyphobacterium bacterium isolated from marine sediment.</title>
        <authorList>
            <person name="Zhao S."/>
        </authorList>
    </citation>
    <scope>NUCLEOTIDE SEQUENCE [LARGE SCALE GENOMIC DNA]</scope>
    <source>
        <strain evidence="9 10">Y60-23</strain>
    </source>
</reference>
<dbReference type="Pfam" id="PF13462">
    <property type="entry name" value="Thioredoxin_4"/>
    <property type="match status" value="1"/>
</dbReference>
<feature type="compositionally biased region" description="Basic and acidic residues" evidence="6">
    <location>
        <begin position="34"/>
        <end position="44"/>
    </location>
</feature>
<feature type="signal peptide" evidence="7">
    <location>
        <begin position="1"/>
        <end position="23"/>
    </location>
</feature>
<dbReference type="RefSeq" id="WP_330197048.1">
    <property type="nucleotide sequence ID" value="NZ_JAZDRO010000005.1"/>
</dbReference>
<dbReference type="Proteomes" id="UP001310692">
    <property type="component" value="Unassembled WGS sequence"/>
</dbReference>
<comment type="similarity">
    <text evidence="1">Belongs to the thioredoxin family. DsbA subfamily.</text>
</comment>
<feature type="domain" description="Thioredoxin-like fold" evidence="8">
    <location>
        <begin position="38"/>
        <end position="196"/>
    </location>
</feature>
<keyword evidence="5" id="KW-0676">Redox-active center</keyword>
<keyword evidence="2 7" id="KW-0732">Signal</keyword>
<gene>
    <name evidence="9" type="ORF">V0U35_12430</name>
</gene>
<dbReference type="PROSITE" id="PS51257">
    <property type="entry name" value="PROKAR_LIPOPROTEIN"/>
    <property type="match status" value="1"/>
</dbReference>
<dbReference type="PANTHER" id="PTHR13887">
    <property type="entry name" value="GLUTATHIONE S-TRANSFERASE KAPPA"/>
    <property type="match status" value="1"/>
</dbReference>
<dbReference type="EMBL" id="JAZDRO010000005">
    <property type="protein sequence ID" value="MEE2567486.1"/>
    <property type="molecule type" value="Genomic_DNA"/>
</dbReference>
<dbReference type="InterPro" id="IPR036249">
    <property type="entry name" value="Thioredoxin-like_sf"/>
</dbReference>
<proteinExistence type="inferred from homology"/>
<keyword evidence="10" id="KW-1185">Reference proteome</keyword>
<evidence type="ECO:0000259" key="8">
    <source>
        <dbReference type="Pfam" id="PF13462"/>
    </source>
</evidence>
<feature type="region of interest" description="Disordered" evidence="6">
    <location>
        <begin position="24"/>
        <end position="46"/>
    </location>
</feature>
<dbReference type="PANTHER" id="PTHR13887:SF14">
    <property type="entry name" value="DISULFIDE BOND FORMATION PROTEIN D"/>
    <property type="match status" value="1"/>
</dbReference>
<dbReference type="InterPro" id="IPR012336">
    <property type="entry name" value="Thioredoxin-like_fold"/>
</dbReference>
<keyword evidence="4" id="KW-1015">Disulfide bond</keyword>
<evidence type="ECO:0000256" key="6">
    <source>
        <dbReference type="SAM" id="MobiDB-lite"/>
    </source>
</evidence>
<dbReference type="SUPFAM" id="SSF52833">
    <property type="entry name" value="Thioredoxin-like"/>
    <property type="match status" value="1"/>
</dbReference>
<evidence type="ECO:0000256" key="7">
    <source>
        <dbReference type="SAM" id="SignalP"/>
    </source>
</evidence>
<keyword evidence="3" id="KW-0560">Oxidoreductase</keyword>
<sequence>MLTNRRILTAGLLAAATALTACGGGGSSDTGRTAYERDTDRSRGSADAPVTVIEYASVACPHCADYHESVYPMVEEEFIETGQVRYVFREMITGSRPLAVTGFMLANCAPDDRYFDMLDLLFQQQRAIFTSAQRPGGALEEYRTIARAVGMSDAEFTECLNSTERRDEVLDAHQRAVDDDIQSTPTFIINGELLDTRRGDGIVIYTLGGEPLMIDGETVPALQNESTFRRILNHVVAEAGGTPSPDMPTDGEMDSDMPEVEENDDSAPQSTPVDDTESGDEG</sequence>
<feature type="compositionally biased region" description="Acidic residues" evidence="6">
    <location>
        <begin position="249"/>
        <end position="265"/>
    </location>
</feature>
<dbReference type="Gene3D" id="3.40.30.10">
    <property type="entry name" value="Glutaredoxin"/>
    <property type="match status" value="1"/>
</dbReference>
<organism evidence="9 10">
    <name type="scientific">Hyphobacterium marinum</name>
    <dbReference type="NCBI Taxonomy" id="3116574"/>
    <lineage>
        <taxon>Bacteria</taxon>
        <taxon>Pseudomonadati</taxon>
        <taxon>Pseudomonadota</taxon>
        <taxon>Alphaproteobacteria</taxon>
        <taxon>Maricaulales</taxon>
        <taxon>Maricaulaceae</taxon>
        <taxon>Hyphobacterium</taxon>
    </lineage>
</organism>
<feature type="region of interest" description="Disordered" evidence="6">
    <location>
        <begin position="237"/>
        <end position="282"/>
    </location>
</feature>
<accession>A0ABU7M126</accession>
<comment type="caution">
    <text evidence="9">The sequence shown here is derived from an EMBL/GenBank/DDBJ whole genome shotgun (WGS) entry which is preliminary data.</text>
</comment>
<evidence type="ECO:0000256" key="4">
    <source>
        <dbReference type="ARBA" id="ARBA00023157"/>
    </source>
</evidence>
<evidence type="ECO:0000256" key="1">
    <source>
        <dbReference type="ARBA" id="ARBA00005791"/>
    </source>
</evidence>
<evidence type="ECO:0000313" key="10">
    <source>
        <dbReference type="Proteomes" id="UP001310692"/>
    </source>
</evidence>
<name>A0ABU7M126_9PROT</name>
<evidence type="ECO:0000313" key="9">
    <source>
        <dbReference type="EMBL" id="MEE2567486.1"/>
    </source>
</evidence>
<protein>
    <submittedName>
        <fullName evidence="9">DsbA family protein</fullName>
    </submittedName>
</protein>
<evidence type="ECO:0000256" key="5">
    <source>
        <dbReference type="ARBA" id="ARBA00023284"/>
    </source>
</evidence>
<evidence type="ECO:0000256" key="3">
    <source>
        <dbReference type="ARBA" id="ARBA00023002"/>
    </source>
</evidence>
<feature type="chain" id="PRO_5047416916" evidence="7">
    <location>
        <begin position="24"/>
        <end position="282"/>
    </location>
</feature>
<evidence type="ECO:0000256" key="2">
    <source>
        <dbReference type="ARBA" id="ARBA00022729"/>
    </source>
</evidence>